<dbReference type="SUPFAM" id="SSF47095">
    <property type="entry name" value="HMG-box"/>
    <property type="match status" value="1"/>
</dbReference>
<dbReference type="AlphaFoldDB" id="A0A0F8WLF9"/>
<reference evidence="1" key="1">
    <citation type="journal article" date="2015" name="Nature">
        <title>Complex archaea that bridge the gap between prokaryotes and eukaryotes.</title>
        <authorList>
            <person name="Spang A."/>
            <person name="Saw J.H."/>
            <person name="Jorgensen S.L."/>
            <person name="Zaremba-Niedzwiedzka K."/>
            <person name="Martijn J."/>
            <person name="Lind A.E."/>
            <person name="van Eijk R."/>
            <person name="Schleper C."/>
            <person name="Guy L."/>
            <person name="Ettema T.J."/>
        </authorList>
    </citation>
    <scope>NUCLEOTIDE SEQUENCE</scope>
</reference>
<sequence>MNDPLLRQKIRQLLMSKIEQSRGQGRIGLRSAGATLGFKSKRTSGSGLSGWNIFVANLSKEMGISFRETLPLAKAKWDKLSAEGKQVFQNRASQIRKQKKQIREELSERGVINILMSNRTINKKVNDELKRRSAGVPRLP</sequence>
<protein>
    <submittedName>
        <fullName evidence="1">Uncharacterized protein</fullName>
    </submittedName>
</protein>
<dbReference type="EMBL" id="LAZR01064336">
    <property type="protein sequence ID" value="KKK57717.1"/>
    <property type="molecule type" value="Genomic_DNA"/>
</dbReference>
<organism evidence="1">
    <name type="scientific">marine sediment metagenome</name>
    <dbReference type="NCBI Taxonomy" id="412755"/>
    <lineage>
        <taxon>unclassified sequences</taxon>
        <taxon>metagenomes</taxon>
        <taxon>ecological metagenomes</taxon>
    </lineage>
</organism>
<comment type="caution">
    <text evidence="1">The sequence shown here is derived from an EMBL/GenBank/DDBJ whole genome shotgun (WGS) entry which is preliminary data.</text>
</comment>
<accession>A0A0F8WLF9</accession>
<dbReference type="Gene3D" id="1.10.30.10">
    <property type="entry name" value="High mobility group box domain"/>
    <property type="match status" value="1"/>
</dbReference>
<gene>
    <name evidence="1" type="ORF">LCGC14_3051660</name>
</gene>
<feature type="non-terminal residue" evidence="1">
    <location>
        <position position="140"/>
    </location>
</feature>
<name>A0A0F8WLF9_9ZZZZ</name>
<dbReference type="InterPro" id="IPR036910">
    <property type="entry name" value="HMG_box_dom_sf"/>
</dbReference>
<evidence type="ECO:0000313" key="1">
    <source>
        <dbReference type="EMBL" id="KKK57717.1"/>
    </source>
</evidence>
<proteinExistence type="predicted"/>